<dbReference type="EMBL" id="AYKW01000005">
    <property type="protein sequence ID" value="PIL34469.1"/>
    <property type="molecule type" value="Genomic_DNA"/>
</dbReference>
<gene>
    <name evidence="3" type="ORF">GSI_03245</name>
</gene>
<feature type="compositionally biased region" description="Basic and acidic residues" evidence="1">
    <location>
        <begin position="167"/>
        <end position="177"/>
    </location>
</feature>
<feature type="transmembrane region" description="Helical" evidence="2">
    <location>
        <begin position="74"/>
        <end position="100"/>
    </location>
</feature>
<dbReference type="OrthoDB" id="2757163at2759"/>
<accession>A0A2G8SL37</accession>
<evidence type="ECO:0000313" key="4">
    <source>
        <dbReference type="Proteomes" id="UP000230002"/>
    </source>
</evidence>
<keyword evidence="2" id="KW-0812">Transmembrane</keyword>
<evidence type="ECO:0000256" key="1">
    <source>
        <dbReference type="SAM" id="MobiDB-lite"/>
    </source>
</evidence>
<dbReference type="Proteomes" id="UP000230002">
    <property type="component" value="Unassembled WGS sequence"/>
</dbReference>
<evidence type="ECO:0000313" key="3">
    <source>
        <dbReference type="EMBL" id="PIL34469.1"/>
    </source>
</evidence>
<feature type="transmembrane region" description="Helical" evidence="2">
    <location>
        <begin position="33"/>
        <end position="54"/>
    </location>
</feature>
<keyword evidence="2" id="KW-1133">Transmembrane helix</keyword>
<sequence length="177" mass="19543">MYYAASDNIWQSRRVQKRYIVTPGPRVSQVQRVFTFLVESGMVYCTLWIFVLAWQVGKYKGIPSHPGDNSFWDIFSIVIDGALVPLIGIYPTVIIVVVALNRSYVENSFTKASLDSSVYPLPLPPLAVAVNTTVVTRCDSQPGGRSETVLVIGEEKDSPAEGSSTHTTEERTSKDIA</sequence>
<dbReference type="AlphaFoldDB" id="A0A2G8SL37"/>
<keyword evidence="4" id="KW-1185">Reference proteome</keyword>
<feature type="region of interest" description="Disordered" evidence="1">
    <location>
        <begin position="149"/>
        <end position="177"/>
    </location>
</feature>
<protein>
    <submittedName>
        <fullName evidence="3">Uncharacterized protein</fullName>
    </submittedName>
</protein>
<organism evidence="3 4">
    <name type="scientific">Ganoderma sinense ZZ0214-1</name>
    <dbReference type="NCBI Taxonomy" id="1077348"/>
    <lineage>
        <taxon>Eukaryota</taxon>
        <taxon>Fungi</taxon>
        <taxon>Dikarya</taxon>
        <taxon>Basidiomycota</taxon>
        <taxon>Agaricomycotina</taxon>
        <taxon>Agaricomycetes</taxon>
        <taxon>Polyporales</taxon>
        <taxon>Polyporaceae</taxon>
        <taxon>Ganoderma</taxon>
    </lineage>
</organism>
<reference evidence="3 4" key="1">
    <citation type="journal article" date="2015" name="Sci. Rep.">
        <title>Chromosome-level genome map provides insights into diverse defense mechanisms in the medicinal fungus Ganoderma sinense.</title>
        <authorList>
            <person name="Zhu Y."/>
            <person name="Xu J."/>
            <person name="Sun C."/>
            <person name="Zhou S."/>
            <person name="Xu H."/>
            <person name="Nelson D.R."/>
            <person name="Qian J."/>
            <person name="Song J."/>
            <person name="Luo H."/>
            <person name="Xiang L."/>
            <person name="Li Y."/>
            <person name="Xu Z."/>
            <person name="Ji A."/>
            <person name="Wang L."/>
            <person name="Lu S."/>
            <person name="Hayward A."/>
            <person name="Sun W."/>
            <person name="Li X."/>
            <person name="Schwartz D.C."/>
            <person name="Wang Y."/>
            <person name="Chen S."/>
        </authorList>
    </citation>
    <scope>NUCLEOTIDE SEQUENCE [LARGE SCALE GENOMIC DNA]</scope>
    <source>
        <strain evidence="3 4">ZZ0214-1</strain>
    </source>
</reference>
<name>A0A2G8SL37_9APHY</name>
<keyword evidence="2" id="KW-0472">Membrane</keyword>
<comment type="caution">
    <text evidence="3">The sequence shown here is derived from an EMBL/GenBank/DDBJ whole genome shotgun (WGS) entry which is preliminary data.</text>
</comment>
<evidence type="ECO:0000256" key="2">
    <source>
        <dbReference type="SAM" id="Phobius"/>
    </source>
</evidence>
<proteinExistence type="predicted"/>